<gene>
    <name evidence="4" type="ORF">Sphch_4005</name>
</gene>
<evidence type="ECO:0000256" key="2">
    <source>
        <dbReference type="ARBA" id="ARBA00023002"/>
    </source>
</evidence>
<dbReference type="PANTHER" id="PTHR24321">
    <property type="entry name" value="DEHYDROGENASES, SHORT CHAIN"/>
    <property type="match status" value="1"/>
</dbReference>
<dbReference type="Proteomes" id="UP000007150">
    <property type="component" value="Chromosome 2"/>
</dbReference>
<protein>
    <submittedName>
        <fullName evidence="4">3-oxoacyl-(Acyl-carrier-protein) reductase</fullName>
        <ecNumber evidence="4">1.1.1.100</ecNumber>
    </submittedName>
</protein>
<comment type="catalytic activity">
    <reaction evidence="3">
        <text>2,5-dichlorocyclohexa-2,5-dien-1,4-diol + NAD(+) = 2,5-dichlorohydroquinone + NADH + H(+)</text>
        <dbReference type="Rhea" id="RHEA:15741"/>
        <dbReference type="ChEBI" id="CHEBI:15378"/>
        <dbReference type="ChEBI" id="CHEBI:27545"/>
        <dbReference type="ChEBI" id="CHEBI:28975"/>
        <dbReference type="ChEBI" id="CHEBI:57540"/>
        <dbReference type="ChEBI" id="CHEBI:57945"/>
    </reaction>
</comment>
<accession>F6F218</accession>
<evidence type="ECO:0000256" key="1">
    <source>
        <dbReference type="ARBA" id="ARBA00006484"/>
    </source>
</evidence>
<organism evidence="4 5">
    <name type="scientific">Sphingobium chlorophenolicum L-1</name>
    <dbReference type="NCBI Taxonomy" id="690566"/>
    <lineage>
        <taxon>Bacteria</taxon>
        <taxon>Pseudomonadati</taxon>
        <taxon>Pseudomonadota</taxon>
        <taxon>Alphaproteobacteria</taxon>
        <taxon>Sphingomonadales</taxon>
        <taxon>Sphingomonadaceae</taxon>
        <taxon>Sphingobium</taxon>
    </lineage>
</organism>
<proteinExistence type="inferred from homology"/>
<dbReference type="RefSeq" id="WP_013849807.1">
    <property type="nucleotide sequence ID" value="NC_015594.1"/>
</dbReference>
<dbReference type="HOGENOM" id="CLU_010194_1_0_5"/>
<dbReference type="FunFam" id="3.40.50.720:FF:000084">
    <property type="entry name" value="Short-chain dehydrogenase reductase"/>
    <property type="match status" value="1"/>
</dbReference>
<name>F6F218_SPHCR</name>
<dbReference type="PRINTS" id="PR00080">
    <property type="entry name" value="SDRFAMILY"/>
</dbReference>
<dbReference type="GO" id="GO:0004316">
    <property type="term" value="F:3-oxoacyl-[acyl-carrier-protein] reductase (NADPH) activity"/>
    <property type="evidence" value="ECO:0007669"/>
    <property type="project" value="UniProtKB-EC"/>
</dbReference>
<dbReference type="InterPro" id="IPR036291">
    <property type="entry name" value="NAD(P)-bd_dom_sf"/>
</dbReference>
<dbReference type="GO" id="GO:0018502">
    <property type="term" value="F:2,5-dichloro-2,5-cyclohexadiene-1,4-diol dehydrogenase activity"/>
    <property type="evidence" value="ECO:0007669"/>
    <property type="project" value="RHEA"/>
</dbReference>
<keyword evidence="2 4" id="KW-0560">Oxidoreductase</keyword>
<dbReference type="EC" id="1.1.1.100" evidence="4"/>
<dbReference type="NCBIfam" id="NF005559">
    <property type="entry name" value="PRK07231.1"/>
    <property type="match status" value="1"/>
</dbReference>
<dbReference type="CDD" id="cd05233">
    <property type="entry name" value="SDR_c"/>
    <property type="match status" value="1"/>
</dbReference>
<evidence type="ECO:0000313" key="5">
    <source>
        <dbReference type="Proteomes" id="UP000007150"/>
    </source>
</evidence>
<dbReference type="AlphaFoldDB" id="F6F218"/>
<reference evidence="4 5" key="1">
    <citation type="submission" date="2011-05" db="EMBL/GenBank/DDBJ databases">
        <title>Complete sequence of chromosome 2 of Sphingobium chlorophenolicum L-1.</title>
        <authorList>
            <consortium name="US DOE Joint Genome Institute"/>
            <person name="Lucas S."/>
            <person name="Han J."/>
            <person name="Lapidus A."/>
            <person name="Cheng J.-F."/>
            <person name="Goodwin L."/>
            <person name="Pitluck S."/>
            <person name="Peters L."/>
            <person name="Daligault H."/>
            <person name="Han C."/>
            <person name="Tapia R."/>
            <person name="Land M."/>
            <person name="Hauser L."/>
            <person name="Kyrpides N."/>
            <person name="Ivanova N."/>
            <person name="Pagani I."/>
            <person name="Turner P."/>
            <person name="Copley S."/>
            <person name="Woyke T."/>
        </authorList>
    </citation>
    <scope>NUCLEOTIDE SEQUENCE [LARGE SCALE GENOMIC DNA]</scope>
    <source>
        <strain evidence="4 5">L-1</strain>
    </source>
</reference>
<dbReference type="KEGG" id="sch:Sphch_4005"/>
<dbReference type="EMBL" id="CP002799">
    <property type="protein sequence ID" value="AEG51584.1"/>
    <property type="molecule type" value="Genomic_DNA"/>
</dbReference>
<dbReference type="PRINTS" id="PR00081">
    <property type="entry name" value="GDHRDH"/>
</dbReference>
<evidence type="ECO:0000313" key="4">
    <source>
        <dbReference type="EMBL" id="AEG51584.1"/>
    </source>
</evidence>
<dbReference type="Pfam" id="PF13561">
    <property type="entry name" value="adh_short_C2"/>
    <property type="match status" value="1"/>
</dbReference>
<keyword evidence="5" id="KW-1185">Reference proteome</keyword>
<dbReference type="PANTHER" id="PTHR24321:SF14">
    <property type="entry name" value="SHORT-CHAIN TYPE DEHYDROGENASE_REDUCTASE BLR2146-RELATED"/>
    <property type="match status" value="1"/>
</dbReference>
<comment type="similarity">
    <text evidence="1">Belongs to the short-chain dehydrogenases/reductases (SDR) family.</text>
</comment>
<sequence length="273" mass="28592">MNRLSGKVAIVTAAGSGIGRESARRLAQEGASVMVTDLRAEAAEATAASIREAGGTAEAMAVDVESEAAIKSMVDESVARFGRLDILHNNAALLDPDITPLDLSVVTIPADLWDRVMAVNVRSVMLGCKYAIPVMLENGGGSIINTGSTMGLGGEAWQVSYGTSKAAVIQLTKYVATHFGKQGIRCNAIAPALVMTPIVETAMHPELQAIHEENCLTPYLGQPEDIAAAVAFLASDDARYVTGHCLPVDGGTMAHLPTSPAAHGWLRRNMGID</sequence>
<dbReference type="Gene3D" id="3.40.50.720">
    <property type="entry name" value="NAD(P)-binding Rossmann-like Domain"/>
    <property type="match status" value="1"/>
</dbReference>
<dbReference type="InterPro" id="IPR002347">
    <property type="entry name" value="SDR_fam"/>
</dbReference>
<evidence type="ECO:0000256" key="3">
    <source>
        <dbReference type="ARBA" id="ARBA00051383"/>
    </source>
</evidence>
<dbReference type="STRING" id="690566.Sphch_4005"/>
<dbReference type="SUPFAM" id="SSF51735">
    <property type="entry name" value="NAD(P)-binding Rossmann-fold domains"/>
    <property type="match status" value="1"/>
</dbReference>